<dbReference type="PATRIC" id="fig|445709.3.peg.3095"/>
<proteinExistence type="predicted"/>
<reference evidence="3" key="1">
    <citation type="submission" date="2015-06" db="EMBL/GenBank/DDBJ databases">
        <authorList>
            <person name="Lim Y.L."/>
            <person name="Ee R."/>
            <person name="Yong D."/>
            <person name="How K.Y."/>
            <person name="Yin W.F."/>
            <person name="Chan K.G."/>
        </authorList>
    </citation>
    <scope>NUCLEOTIDE SEQUENCE [LARGE SCALE GENOMIC DNA]</scope>
    <source>
        <strain evidence="3">DSM 25325</strain>
    </source>
</reference>
<dbReference type="KEGG" id="ptx:ABW99_14615"/>
<organism evidence="2 3">
    <name type="scientific">Pandoraea thiooxydans</name>
    <dbReference type="NCBI Taxonomy" id="445709"/>
    <lineage>
        <taxon>Bacteria</taxon>
        <taxon>Pseudomonadati</taxon>
        <taxon>Pseudomonadota</taxon>
        <taxon>Betaproteobacteria</taxon>
        <taxon>Burkholderiales</taxon>
        <taxon>Burkholderiaceae</taxon>
        <taxon>Pandoraea</taxon>
    </lineage>
</organism>
<name>A0A0G3EV60_9BURK</name>
<evidence type="ECO:0000313" key="3">
    <source>
        <dbReference type="Proteomes" id="UP000036700"/>
    </source>
</evidence>
<evidence type="ECO:0000256" key="1">
    <source>
        <dbReference type="SAM" id="SignalP"/>
    </source>
</evidence>
<evidence type="ECO:0000313" key="2">
    <source>
        <dbReference type="EMBL" id="AKJ69262.1"/>
    </source>
</evidence>
<protein>
    <submittedName>
        <fullName evidence="2">Uncharacterized protein</fullName>
    </submittedName>
</protein>
<gene>
    <name evidence="2" type="ORF">ABW99_14615</name>
</gene>
<sequence length="266" mass="28191">MKTVSAVMAGCLFGGAMAGMVGAARAQSAPASPASALTITANVGLASDYRFRGISQTNKNPAVQGGFDLTHTSGLYAGVWASNISWISDGNSAVSAPVEMDFYGGYRGEIVKGLTFDVGGLQYYYPGSYPSNQYFPRPHTFELYAQLGYGPFTLKYSNSLTRLFGLVNPTTGASTTNSGYIDLTGNFDLGWWGLSATGHVGHQFVHNYSKASYTDWKIALNKDLGKGFSASLAYIDTNADKSVYSAANNGRFLGGATVVASITRTF</sequence>
<accession>A0A0G3EV60</accession>
<dbReference type="InterPro" id="IPR010239">
    <property type="entry name" value="CHP02001"/>
</dbReference>
<keyword evidence="1" id="KW-0732">Signal</keyword>
<dbReference type="EMBL" id="CP011568">
    <property type="protein sequence ID" value="AKJ69262.1"/>
    <property type="molecule type" value="Genomic_DNA"/>
</dbReference>
<dbReference type="Proteomes" id="UP000036700">
    <property type="component" value="Chromosome"/>
</dbReference>
<dbReference type="STRING" id="445709.ABW99_14615"/>
<dbReference type="AlphaFoldDB" id="A0A0G3EV60"/>
<dbReference type="NCBIfam" id="TIGR02001">
    <property type="entry name" value="gcw_chp"/>
    <property type="match status" value="1"/>
</dbReference>
<feature type="chain" id="PRO_5002553622" evidence="1">
    <location>
        <begin position="19"/>
        <end position="266"/>
    </location>
</feature>
<feature type="signal peptide" evidence="1">
    <location>
        <begin position="1"/>
        <end position="18"/>
    </location>
</feature>
<dbReference type="OrthoDB" id="9793561at2"/>
<keyword evidence="3" id="KW-1185">Reference proteome</keyword>
<dbReference type="Pfam" id="PF09694">
    <property type="entry name" value="Gcw_chp"/>
    <property type="match status" value="1"/>
</dbReference>
<dbReference type="RefSeq" id="WP_047215159.1">
    <property type="nucleotide sequence ID" value="NZ_CP011568.3"/>
</dbReference>